<feature type="domain" description="VWFA" evidence="6">
    <location>
        <begin position="105"/>
        <end position="292"/>
    </location>
</feature>
<dbReference type="Proteomes" id="UP000598271">
    <property type="component" value="Unassembled WGS sequence"/>
</dbReference>
<dbReference type="Pfam" id="PF00092">
    <property type="entry name" value="VWA"/>
    <property type="match status" value="1"/>
</dbReference>
<dbReference type="InterPro" id="IPR002035">
    <property type="entry name" value="VWF_A"/>
</dbReference>
<dbReference type="RefSeq" id="WP_308439283.1">
    <property type="nucleotide sequence ID" value="NZ_BMXF01000002.1"/>
</dbReference>
<evidence type="ECO:0000256" key="2">
    <source>
        <dbReference type="ARBA" id="ARBA00022692"/>
    </source>
</evidence>
<dbReference type="PROSITE" id="PS50234">
    <property type="entry name" value="VWFA"/>
    <property type="match status" value="1"/>
</dbReference>
<dbReference type="InterPro" id="IPR050768">
    <property type="entry name" value="UPF0353/GerABKA_families"/>
</dbReference>
<evidence type="ECO:0000256" key="3">
    <source>
        <dbReference type="ARBA" id="ARBA00022989"/>
    </source>
</evidence>
<dbReference type="InterPro" id="IPR036465">
    <property type="entry name" value="vWFA_dom_sf"/>
</dbReference>
<protein>
    <submittedName>
        <fullName evidence="7">Aerotolerance protein BatA</fullName>
    </submittedName>
</protein>
<dbReference type="Gene3D" id="3.40.50.410">
    <property type="entry name" value="von Willebrand factor, type A domain"/>
    <property type="match status" value="1"/>
</dbReference>
<keyword evidence="3 5" id="KW-1133">Transmembrane helix</keyword>
<proteinExistence type="predicted"/>
<accession>A0A8J3D8D1</accession>
<feature type="transmembrane region" description="Helical" evidence="5">
    <location>
        <begin position="20"/>
        <end position="39"/>
    </location>
</feature>
<dbReference type="PANTHER" id="PTHR22550:SF5">
    <property type="entry name" value="LEUCINE ZIPPER PROTEIN 4"/>
    <property type="match status" value="1"/>
</dbReference>
<dbReference type="SUPFAM" id="SSF53300">
    <property type="entry name" value="vWA-like"/>
    <property type="match status" value="1"/>
</dbReference>
<evidence type="ECO:0000256" key="1">
    <source>
        <dbReference type="ARBA" id="ARBA00022475"/>
    </source>
</evidence>
<reference evidence="7 8" key="1">
    <citation type="journal article" date="2014" name="Int. J. Syst. Evol. Microbiol.">
        <title>Complete genome sequence of Corynebacterium casei LMG S-19264T (=DSM 44701T), isolated from a smear-ripened cheese.</title>
        <authorList>
            <consortium name="US DOE Joint Genome Institute (JGI-PGF)"/>
            <person name="Walter F."/>
            <person name="Albersmeier A."/>
            <person name="Kalinowski J."/>
            <person name="Ruckert C."/>
        </authorList>
    </citation>
    <scope>NUCLEOTIDE SEQUENCE [LARGE SCALE GENOMIC DNA]</scope>
    <source>
        <strain evidence="7 8">KCTC 12866</strain>
    </source>
</reference>
<gene>
    <name evidence="7" type="ORF">GCM10007390_21410</name>
</gene>
<name>A0A8J3D8D1_9BACT</name>
<dbReference type="AlphaFoldDB" id="A0A8J3D8D1"/>
<evidence type="ECO:0000256" key="4">
    <source>
        <dbReference type="ARBA" id="ARBA00023136"/>
    </source>
</evidence>
<evidence type="ECO:0000259" key="6">
    <source>
        <dbReference type="PROSITE" id="PS50234"/>
    </source>
</evidence>
<dbReference type="PANTHER" id="PTHR22550">
    <property type="entry name" value="SPORE GERMINATION PROTEIN"/>
    <property type="match status" value="1"/>
</dbReference>
<dbReference type="EMBL" id="BMXF01000002">
    <property type="protein sequence ID" value="GHB67807.1"/>
    <property type="molecule type" value="Genomic_DNA"/>
</dbReference>
<comment type="caution">
    <text evidence="7">The sequence shown here is derived from an EMBL/GenBank/DDBJ whole genome shotgun (WGS) entry which is preliminary data.</text>
</comment>
<keyword evidence="8" id="KW-1185">Reference proteome</keyword>
<feature type="transmembrane region" description="Helical" evidence="5">
    <location>
        <begin position="70"/>
        <end position="88"/>
    </location>
</feature>
<keyword evidence="1" id="KW-1003">Cell membrane</keyword>
<dbReference type="SMART" id="SM00327">
    <property type="entry name" value="VWA"/>
    <property type="match status" value="1"/>
</dbReference>
<keyword evidence="4 5" id="KW-0472">Membrane</keyword>
<feature type="transmembrane region" description="Helical" evidence="5">
    <location>
        <begin position="315"/>
        <end position="333"/>
    </location>
</feature>
<evidence type="ECO:0000313" key="7">
    <source>
        <dbReference type="EMBL" id="GHB67807.1"/>
    </source>
</evidence>
<evidence type="ECO:0000313" key="8">
    <source>
        <dbReference type="Proteomes" id="UP000598271"/>
    </source>
</evidence>
<sequence length="340" mass="38349">MMENWLSLRWFGWEALGSFYWAHPYFLYAIPAIPLAFLLRTAFHRRSRQFLTIPYDAIETPNDWLTRLRYVQPVSIALALTFILLALARPQIITERTDRFSEGIDIMLLVDVSDSMLEKDLNPDRLTAAKQVARNFVRGRLQDRIGIIVFAGEAYSLCPLTTDYDLLYGFLEDLKPDMIRTAGTAIGSALAVGVNRMRDSRSQSKVAILISDGENTSGNLDPITAARLAKAFGVKIYTIAVGNTRRTSTGDTLKIAAAQVDEGELQEIAAAGDGKYFRATDNTALVKVFTQINKMEKVQFKNVVFREVKDYYRVYLYWAVLLIILALATKSTFMSNILED</sequence>
<organism evidence="7 8">
    <name type="scientific">Persicitalea jodogahamensis</name>
    <dbReference type="NCBI Taxonomy" id="402147"/>
    <lineage>
        <taxon>Bacteria</taxon>
        <taxon>Pseudomonadati</taxon>
        <taxon>Bacteroidota</taxon>
        <taxon>Cytophagia</taxon>
        <taxon>Cytophagales</taxon>
        <taxon>Spirosomataceae</taxon>
        <taxon>Persicitalea</taxon>
    </lineage>
</organism>
<keyword evidence="2 5" id="KW-0812">Transmembrane</keyword>
<evidence type="ECO:0000256" key="5">
    <source>
        <dbReference type="SAM" id="Phobius"/>
    </source>
</evidence>